<evidence type="ECO:0000313" key="1">
    <source>
        <dbReference type="EMBL" id="PPQ35319.1"/>
    </source>
</evidence>
<dbReference type="Gene3D" id="1.20.1220.20">
    <property type="entry name" value="Uncharcterised protein PF01724"/>
    <property type="match status" value="1"/>
</dbReference>
<dbReference type="RefSeq" id="WP_104518364.1">
    <property type="nucleotide sequence ID" value="NZ_NHRY01000075.1"/>
</dbReference>
<sequence>MNDLYDTNIALWSEHQAALLRRRADGELVNDADFDWSNMAEEIADVGKSELNATLSQIDNILRHRLCLLGWPDAPAAGKWQPESREFHRQIHRHFTPSMTGGANPKISKATIAEAYAAAVDHCLAHMDTAPTQPLPAVCPWSLCDVLAAP</sequence>
<keyword evidence="2" id="KW-1185">Reference proteome</keyword>
<dbReference type="PANTHER" id="PTHR34235:SF3">
    <property type="entry name" value="SLR1203 PROTEIN"/>
    <property type="match status" value="1"/>
</dbReference>
<comment type="caution">
    <text evidence="1">The sequence shown here is derived from an EMBL/GenBank/DDBJ whole genome shotgun (WGS) entry which is preliminary data.</text>
</comment>
<protein>
    <recommendedName>
        <fullName evidence="3">DUF29 domain-containing protein</fullName>
    </recommendedName>
</protein>
<dbReference type="OrthoDB" id="7270020at2"/>
<accession>A0A2S6NKD1</accession>
<proteinExistence type="predicted"/>
<dbReference type="InterPro" id="IPR002636">
    <property type="entry name" value="DUF29"/>
</dbReference>
<dbReference type="Proteomes" id="UP000239724">
    <property type="component" value="Unassembled WGS sequence"/>
</dbReference>
<gene>
    <name evidence="1" type="ORF">CCS01_08225</name>
</gene>
<evidence type="ECO:0000313" key="2">
    <source>
        <dbReference type="Proteomes" id="UP000239724"/>
    </source>
</evidence>
<organism evidence="1 2">
    <name type="scientific">Rhodopila globiformis</name>
    <name type="common">Rhodopseudomonas globiformis</name>
    <dbReference type="NCBI Taxonomy" id="1071"/>
    <lineage>
        <taxon>Bacteria</taxon>
        <taxon>Pseudomonadati</taxon>
        <taxon>Pseudomonadota</taxon>
        <taxon>Alphaproteobacteria</taxon>
        <taxon>Acetobacterales</taxon>
        <taxon>Acetobacteraceae</taxon>
        <taxon>Rhodopila</taxon>
    </lineage>
</organism>
<dbReference type="PANTHER" id="PTHR34235">
    <property type="entry name" value="SLR1203 PROTEIN-RELATED"/>
    <property type="match status" value="1"/>
</dbReference>
<name>A0A2S6NKD1_RHOGL</name>
<dbReference type="EMBL" id="NHRY01000075">
    <property type="protein sequence ID" value="PPQ35319.1"/>
    <property type="molecule type" value="Genomic_DNA"/>
</dbReference>
<dbReference type="Pfam" id="PF01724">
    <property type="entry name" value="DUF29"/>
    <property type="match status" value="1"/>
</dbReference>
<reference evidence="1 2" key="1">
    <citation type="journal article" date="2018" name="Arch. Microbiol.">
        <title>New insights into the metabolic potential of the phototrophic purple bacterium Rhodopila globiformis DSM 161(T) from its draft genome sequence and evidence for a vanadium-dependent nitrogenase.</title>
        <authorList>
            <person name="Imhoff J.F."/>
            <person name="Rahn T."/>
            <person name="Kunzel S."/>
            <person name="Neulinger S.C."/>
        </authorList>
    </citation>
    <scope>NUCLEOTIDE SEQUENCE [LARGE SCALE GENOMIC DNA]</scope>
    <source>
        <strain evidence="1 2">DSM 161</strain>
    </source>
</reference>
<evidence type="ECO:0008006" key="3">
    <source>
        <dbReference type="Google" id="ProtNLM"/>
    </source>
</evidence>
<dbReference type="AlphaFoldDB" id="A0A2S6NKD1"/>